<evidence type="ECO:0000313" key="4">
    <source>
        <dbReference type="Proteomes" id="UP000829196"/>
    </source>
</evidence>
<dbReference type="PANTHER" id="PTHR31286">
    <property type="entry name" value="GLYCINE-RICH CELL WALL STRUCTURAL PROTEIN 1.8-LIKE"/>
    <property type="match status" value="1"/>
</dbReference>
<accession>A0A8T3BJV3</accession>
<dbReference type="PROSITE" id="PS50158">
    <property type="entry name" value="ZF_CCHC"/>
    <property type="match status" value="1"/>
</dbReference>
<dbReference type="Pfam" id="PF14111">
    <property type="entry name" value="DUF4283"/>
    <property type="match status" value="1"/>
</dbReference>
<dbReference type="GO" id="GO:0008270">
    <property type="term" value="F:zinc ion binding"/>
    <property type="evidence" value="ECO:0007669"/>
    <property type="project" value="UniProtKB-KW"/>
</dbReference>
<dbReference type="Gene3D" id="3.60.10.10">
    <property type="entry name" value="Endonuclease/exonuclease/phosphatase"/>
    <property type="match status" value="1"/>
</dbReference>
<evidence type="ECO:0000256" key="1">
    <source>
        <dbReference type="PROSITE-ProRule" id="PRU00047"/>
    </source>
</evidence>
<organism evidence="3 4">
    <name type="scientific">Dendrobium nobile</name>
    <name type="common">Orchid</name>
    <dbReference type="NCBI Taxonomy" id="94219"/>
    <lineage>
        <taxon>Eukaryota</taxon>
        <taxon>Viridiplantae</taxon>
        <taxon>Streptophyta</taxon>
        <taxon>Embryophyta</taxon>
        <taxon>Tracheophyta</taxon>
        <taxon>Spermatophyta</taxon>
        <taxon>Magnoliopsida</taxon>
        <taxon>Liliopsida</taxon>
        <taxon>Asparagales</taxon>
        <taxon>Orchidaceae</taxon>
        <taxon>Epidendroideae</taxon>
        <taxon>Malaxideae</taxon>
        <taxon>Dendrobiinae</taxon>
        <taxon>Dendrobium</taxon>
    </lineage>
</organism>
<dbReference type="Proteomes" id="UP000829196">
    <property type="component" value="Unassembled WGS sequence"/>
</dbReference>
<keyword evidence="1" id="KW-0479">Metal-binding</keyword>
<dbReference type="GO" id="GO:0003676">
    <property type="term" value="F:nucleic acid binding"/>
    <property type="evidence" value="ECO:0007669"/>
    <property type="project" value="InterPro"/>
</dbReference>
<dbReference type="InterPro" id="IPR001878">
    <property type="entry name" value="Znf_CCHC"/>
</dbReference>
<keyword evidence="4" id="KW-1185">Reference proteome</keyword>
<dbReference type="EMBL" id="JAGYWB010000008">
    <property type="protein sequence ID" value="KAI0513418.1"/>
    <property type="molecule type" value="Genomic_DNA"/>
</dbReference>
<dbReference type="PANTHER" id="PTHR31286:SF99">
    <property type="entry name" value="DUF4283 DOMAIN-CONTAINING PROTEIN"/>
    <property type="match status" value="1"/>
</dbReference>
<keyword evidence="1" id="KW-0862">Zinc</keyword>
<name>A0A8T3BJV3_DENNO</name>
<gene>
    <name evidence="3" type="ORF">KFK09_009438</name>
</gene>
<protein>
    <recommendedName>
        <fullName evidence="2">CCHC-type domain-containing protein</fullName>
    </recommendedName>
</protein>
<evidence type="ECO:0000313" key="3">
    <source>
        <dbReference type="EMBL" id="KAI0513418.1"/>
    </source>
</evidence>
<dbReference type="InterPro" id="IPR040256">
    <property type="entry name" value="At4g02000-like"/>
</dbReference>
<evidence type="ECO:0000259" key="2">
    <source>
        <dbReference type="PROSITE" id="PS50158"/>
    </source>
</evidence>
<dbReference type="AlphaFoldDB" id="A0A8T3BJV3"/>
<dbReference type="OrthoDB" id="1162524at2759"/>
<dbReference type="InterPro" id="IPR036691">
    <property type="entry name" value="Endo/exonu/phosph_ase_sf"/>
</dbReference>
<reference evidence="3" key="1">
    <citation type="journal article" date="2022" name="Front. Genet.">
        <title>Chromosome-Scale Assembly of the Dendrobium nobile Genome Provides Insights Into the Molecular Mechanism of the Biosynthesis of the Medicinal Active Ingredient of Dendrobium.</title>
        <authorList>
            <person name="Xu Q."/>
            <person name="Niu S.-C."/>
            <person name="Li K.-L."/>
            <person name="Zheng P.-J."/>
            <person name="Zhang X.-J."/>
            <person name="Jia Y."/>
            <person name="Liu Y."/>
            <person name="Niu Y.-X."/>
            <person name="Yu L.-H."/>
            <person name="Chen D.-F."/>
            <person name="Zhang G.-Q."/>
        </authorList>
    </citation>
    <scope>NUCLEOTIDE SEQUENCE</scope>
    <source>
        <tissue evidence="3">Leaf</tissue>
    </source>
</reference>
<proteinExistence type="predicted"/>
<keyword evidence="1" id="KW-0863">Zinc-finger</keyword>
<feature type="domain" description="CCHC-type" evidence="2">
    <location>
        <begin position="291"/>
        <end position="305"/>
    </location>
</feature>
<dbReference type="InterPro" id="IPR025558">
    <property type="entry name" value="DUF4283"/>
</dbReference>
<dbReference type="SUPFAM" id="SSF56219">
    <property type="entry name" value="DNase I-like"/>
    <property type="match status" value="1"/>
</dbReference>
<comment type="caution">
    <text evidence="3">The sequence shown here is derived from an EMBL/GenBank/DDBJ whole genome shotgun (WGS) entry which is preliminary data.</text>
</comment>
<sequence length="784" mass="89987">MMPGTHILDSSKSGDGCLNDYSFSGTSEMNEYRCGDNDLKLVNVQKREDNLDLGKNSGKESMNGGIVVEDLNKQENMKEVIEAWTKPKHIKINFDREQVELSEDGIAVRLNSDMEEKNKQVLRHSVVIKVLGNNVLFPVCSIELRRQWRKYGGFHLTSIGMNWILCSFKTEEAVEEILNGGPWYVGGYIVDMDRWSSTFDPYSFKGISAPIWIRFPCLSLYCWDEDNIARIASRFGIPMYIDGNTFRWGKREFARVYVIDLEKKLPNRVWVEGSAGRFFQRVEYEKVDLLCYHCGRAGHDKIECPYGVVQGITYQNISKLAANTDEAMKTIPEANPAMTKSEYGPLIHVQFKNKRFIKEKGIGRQVNEYKGTRTENMGNKNQKSFVRKVIPVEKKIEGAEGIPGTLFDKMPGQKKAVEDKMQTISITNKYAALLDDIEEEPVNNTEETDKLKDTVTPCIVDADGAGDTGMDINDPGGVLVLWNKKIVSFVVKETSSQLIIGDLLVPSLGSWKEEKRGGKRFLFSKGPRDMKQFMTNSDFHDVRSIRPRFTWCNNKEGASRIWERLDRCLVNSVALQKVPSALTRHLARVASDHSPIVFKLDERMSSKMKNIKFEDTWRSYPAARSIMYHSWKKNDFGDIRIENLKREILELQNKEAVGEDWNGEDLILLRSKVHELNVTLRRLSTWWNQRPKARWHDKGDINSKLFNNFATARRNGNRVVQIKDVHNNIQEEDDQIEKVFIQYFEAKWQSRMCELSGWSVAAENQKLNQEDVAALSSEFTVAEL</sequence>